<evidence type="ECO:0000313" key="1">
    <source>
        <dbReference type="EMBL" id="CAG8474221.1"/>
    </source>
</evidence>
<dbReference type="EMBL" id="CAJVPU010001205">
    <property type="protein sequence ID" value="CAG8474221.1"/>
    <property type="molecule type" value="Genomic_DNA"/>
</dbReference>
<proteinExistence type="predicted"/>
<organism evidence="1 2">
    <name type="scientific">Dentiscutata heterogama</name>
    <dbReference type="NCBI Taxonomy" id="1316150"/>
    <lineage>
        <taxon>Eukaryota</taxon>
        <taxon>Fungi</taxon>
        <taxon>Fungi incertae sedis</taxon>
        <taxon>Mucoromycota</taxon>
        <taxon>Glomeromycotina</taxon>
        <taxon>Glomeromycetes</taxon>
        <taxon>Diversisporales</taxon>
        <taxon>Gigasporaceae</taxon>
        <taxon>Dentiscutata</taxon>
    </lineage>
</organism>
<dbReference type="Proteomes" id="UP000789702">
    <property type="component" value="Unassembled WGS sequence"/>
</dbReference>
<protein>
    <submittedName>
        <fullName evidence="1">17181_t:CDS:1</fullName>
    </submittedName>
</protein>
<reference evidence="1" key="1">
    <citation type="submission" date="2021-06" db="EMBL/GenBank/DDBJ databases">
        <authorList>
            <person name="Kallberg Y."/>
            <person name="Tangrot J."/>
            <person name="Rosling A."/>
        </authorList>
    </citation>
    <scope>NUCLEOTIDE SEQUENCE</scope>
    <source>
        <strain evidence="1">IL203A</strain>
    </source>
</reference>
<sequence length="112" mass="13662">MVIEDVFSLNSKKKELERIAMYDKRISQRKNYLKQIPQKGKITKIPLRRNFCRKGYKRTQQNVVEHQSKSEHTQVVERQSENEQLVFEYQSDWSELDTGSDYDDDIYWEYYD</sequence>
<evidence type="ECO:0000313" key="2">
    <source>
        <dbReference type="Proteomes" id="UP000789702"/>
    </source>
</evidence>
<keyword evidence="2" id="KW-1185">Reference proteome</keyword>
<gene>
    <name evidence="1" type="ORF">DHETER_LOCUS1850</name>
</gene>
<comment type="caution">
    <text evidence="1">The sequence shown here is derived from an EMBL/GenBank/DDBJ whole genome shotgun (WGS) entry which is preliminary data.</text>
</comment>
<accession>A0ACA9KI43</accession>
<name>A0ACA9KI43_9GLOM</name>